<proteinExistence type="predicted"/>
<keyword evidence="2" id="KW-1185">Reference proteome</keyword>
<evidence type="ECO:0008006" key="3">
    <source>
        <dbReference type="Google" id="ProtNLM"/>
    </source>
</evidence>
<evidence type="ECO:0000313" key="1">
    <source>
        <dbReference type="EMBL" id="QVI62786.1"/>
    </source>
</evidence>
<dbReference type="Proteomes" id="UP000677804">
    <property type="component" value="Chromosome"/>
</dbReference>
<dbReference type="Gene3D" id="2.60.60.30">
    <property type="entry name" value="sav2460 like domains"/>
    <property type="match status" value="1"/>
</dbReference>
<sequence length="756" mass="81136">MHDVERIALDRLGLLTAPATPAGGATPEAVAVALAELARVGVAVTNPEALTGAAVARVPDIVRHVHERRGQSSSYAPLFDGFPDALPAVDHVAVRAVLGWARLAGVTDPTAEQVRAAFDFSSLGWWPASSVPQDVPAAVLARAHQDVLPADGHVEWSTVRVVDPAEAEDALRTWMREAFAAAASLREDVRADLAALTRLLGVAHVDPATVRFRETRTLLTRLVWETDRAVLPTLGLTPDDLLRLFADLTGTDVALRRGVRHPRLSRADRRVVVACLERSDRLGDVFRRRGLWLAIARGLHVDEHDAPRTRQVVARLRASRHDPTSLASRVERLLVEDYPAAVALLARESPGALVRSLRRLAALAAGTPGHEDALARALADSAASAPVRVLLTARAGVDDDGRTYPRVAVTPSGSALLVSRAPGHLALPDGLRTRLLEALTTAVRTQLAGRGSWAGERVHVADGLDRVLMPDGLRSTAAGLVQVERGSALPLGDAAVLRLFVHWRHPASDLDLSCLALDEDFVVVDHVSWTRLRSGVMVHSGDVTSAPAGAEEFLDVDLGALAEAGAPPAGQPGNDPAARRPWWRRAVARSASTPGPQVERWRYLAPAVFRYSGPRFDDLEEAWAGWMLRDRADRSRAVFDPAAVAGAFPLTGGLRTVVPFLVDVRAREVVHLDLRLPGSPHARVEREGGLVGELTRALVARRATRTDVATLVTENVAARGGTVVTDRSSATLTVGVDAGCTYDVLRRPERLLAHLL</sequence>
<evidence type="ECO:0000313" key="2">
    <source>
        <dbReference type="Proteomes" id="UP000677804"/>
    </source>
</evidence>
<dbReference type="RefSeq" id="WP_207341892.1">
    <property type="nucleotide sequence ID" value="NZ_CP074405.1"/>
</dbReference>
<reference evidence="1 2" key="1">
    <citation type="submission" date="2021-05" db="EMBL/GenBank/DDBJ databases">
        <title>Novel species in genus Cellulomonas.</title>
        <authorList>
            <person name="Zhang G."/>
        </authorList>
    </citation>
    <scope>NUCLEOTIDE SEQUENCE [LARGE SCALE GENOMIC DNA]</scope>
    <source>
        <strain evidence="2">zg-ZUI222</strain>
    </source>
</reference>
<accession>A0ABX8D8H8</accession>
<organism evidence="1 2">
    <name type="scientific">Cellulomonas wangleii</name>
    <dbReference type="NCBI Taxonomy" id="2816956"/>
    <lineage>
        <taxon>Bacteria</taxon>
        <taxon>Bacillati</taxon>
        <taxon>Actinomycetota</taxon>
        <taxon>Actinomycetes</taxon>
        <taxon>Micrococcales</taxon>
        <taxon>Cellulomonadaceae</taxon>
        <taxon>Cellulomonas</taxon>
    </lineage>
</organism>
<name>A0ABX8D8H8_9CELL</name>
<protein>
    <recommendedName>
        <fullName evidence="3">Lantibiotic dehydratase N-terminal domain-containing protein</fullName>
    </recommendedName>
</protein>
<gene>
    <name evidence="1" type="ORF">KG103_02260</name>
</gene>
<dbReference type="EMBL" id="CP074405">
    <property type="protein sequence ID" value="QVI62786.1"/>
    <property type="molecule type" value="Genomic_DNA"/>
</dbReference>